<dbReference type="InterPro" id="IPR018771">
    <property type="entry name" value="PocR_dom"/>
</dbReference>
<dbReference type="KEGG" id="daw:HS1_001302"/>
<feature type="domain" description="PocR" evidence="1">
    <location>
        <begin position="5"/>
        <end position="160"/>
    </location>
</feature>
<evidence type="ECO:0000259" key="1">
    <source>
        <dbReference type="Pfam" id="PF10114"/>
    </source>
</evidence>
<dbReference type="AlphaFoldDB" id="A0A7U4QKP7"/>
<dbReference type="Pfam" id="PF10114">
    <property type="entry name" value="PocR"/>
    <property type="match status" value="1"/>
</dbReference>
<keyword evidence="2" id="KW-0418">Kinase</keyword>
<dbReference type="OrthoDB" id="5454906at2"/>
<organism evidence="2 3">
    <name type="scientific">Desulfofervidus auxilii</name>
    <dbReference type="NCBI Taxonomy" id="1621989"/>
    <lineage>
        <taxon>Bacteria</taxon>
        <taxon>Pseudomonadati</taxon>
        <taxon>Thermodesulfobacteriota</taxon>
        <taxon>Candidatus Desulfofervidia</taxon>
        <taxon>Candidatus Desulfofervidales</taxon>
        <taxon>Candidatus Desulfofervidaceae</taxon>
        <taxon>Candidatus Desulfofervidus</taxon>
    </lineage>
</organism>
<gene>
    <name evidence="2" type="ORF">HS1_001302</name>
</gene>
<sequence length="162" mass="18179">MKLTDILSTEDWKRLTEEIYEKFGARGLVNDKDGTLVVGSNQWGNEICPQIAKKELRICATAYYYLSKLAQEKKEPAVGECDIGFTKILVPIFYKGEFLGSAGACGLLTEDAEVDTFYIAEALGLDEEEVEKRMVGIKRVSQKEVEAVLAYVKKRLDEILQS</sequence>
<dbReference type="EMBL" id="CP013015">
    <property type="protein sequence ID" value="AMM41106.1"/>
    <property type="molecule type" value="Genomic_DNA"/>
</dbReference>
<dbReference type="RefSeq" id="WP_066062603.1">
    <property type="nucleotide sequence ID" value="NZ_CP013015.1"/>
</dbReference>
<accession>A0A7U4QKP7</accession>
<evidence type="ECO:0000313" key="3">
    <source>
        <dbReference type="Proteomes" id="UP000070560"/>
    </source>
</evidence>
<keyword evidence="3" id="KW-1185">Reference proteome</keyword>
<dbReference type="Proteomes" id="UP000070560">
    <property type="component" value="Chromosome"/>
</dbReference>
<proteinExistence type="predicted"/>
<keyword evidence="2" id="KW-0808">Transferase</keyword>
<evidence type="ECO:0000313" key="2">
    <source>
        <dbReference type="EMBL" id="AMM41106.1"/>
    </source>
</evidence>
<dbReference type="GO" id="GO:0016301">
    <property type="term" value="F:kinase activity"/>
    <property type="evidence" value="ECO:0007669"/>
    <property type="project" value="UniProtKB-KW"/>
</dbReference>
<protein>
    <submittedName>
        <fullName evidence="2">Transcriptional regulator, histidine kinase sensor</fullName>
    </submittedName>
</protein>
<name>A0A7U4QKP7_DESA2</name>
<reference evidence="2 3" key="1">
    <citation type="submission" date="2015-10" db="EMBL/GenBank/DDBJ databases">
        <title>Candidatus Desulfofervidus auxilii, a hydrogenotrophic sulfate-reducing bacterium involved in the thermophilic anaerobic oxidation of methane.</title>
        <authorList>
            <person name="Krukenberg V."/>
            <person name="Richter M."/>
            <person name="Wegener G."/>
        </authorList>
    </citation>
    <scope>NUCLEOTIDE SEQUENCE [LARGE SCALE GENOMIC DNA]</scope>
    <source>
        <strain evidence="2 3">HS1</strain>
    </source>
</reference>